<evidence type="ECO:0000313" key="2">
    <source>
        <dbReference type="Proteomes" id="UP000471447"/>
    </source>
</evidence>
<dbReference type="AlphaFoldDB" id="A0A7J5QUN6"/>
<sequence length="238" mass="27208">MNINNFFHRNWWAIFYFNFKMLPFKQAIKFPFDFYGKVRFPSLKGRVVINCPVTRRMVEFGRAESEIFPSERCIISIKGDLVVNGKGNSFGSGVILEINEGAIMELNNDLLNAPRTKFIIKKGLYIGNHVRISWEGQLFDSNFHYIRNRVTGAIPPIHKEIRIGDYVWIGNRVTLNKGTNIPNHSIVASNSLCNKDYAKEGKEYITIAGSPAKVVAEGYERIFESVEYKLCCELAAKK</sequence>
<dbReference type="RefSeq" id="WP_151935941.1">
    <property type="nucleotide sequence ID" value="NZ_JAJCHQ010000003.1"/>
</dbReference>
<gene>
    <name evidence="1" type="ORF">GAZ26_06500</name>
</gene>
<dbReference type="InterPro" id="IPR011004">
    <property type="entry name" value="Trimer_LpxA-like_sf"/>
</dbReference>
<name>A0A7J5QUN6_9BACE</name>
<dbReference type="Proteomes" id="UP000471447">
    <property type="component" value="Unassembled WGS sequence"/>
</dbReference>
<proteinExistence type="predicted"/>
<reference evidence="1 2" key="1">
    <citation type="journal article" date="2019" name="Nat. Med.">
        <title>A library of human gut bacterial isolates paired with longitudinal multiomics data enables mechanistic microbiome research.</title>
        <authorList>
            <person name="Poyet M."/>
            <person name="Groussin M."/>
            <person name="Gibbons S.M."/>
            <person name="Avila-Pacheco J."/>
            <person name="Jiang X."/>
            <person name="Kearney S.M."/>
            <person name="Perrotta A.R."/>
            <person name="Berdy B."/>
            <person name="Zhao S."/>
            <person name="Lieberman T.D."/>
            <person name="Swanson P.K."/>
            <person name="Smith M."/>
            <person name="Roesemann S."/>
            <person name="Alexander J.E."/>
            <person name="Rich S.A."/>
            <person name="Livny J."/>
            <person name="Vlamakis H."/>
            <person name="Clish C."/>
            <person name="Bullock K."/>
            <person name="Deik A."/>
            <person name="Scott J."/>
            <person name="Pierce K.A."/>
            <person name="Xavier R.J."/>
            <person name="Alm E.J."/>
        </authorList>
    </citation>
    <scope>NUCLEOTIDE SEQUENCE [LARGE SCALE GENOMIC DNA]</scope>
    <source>
        <strain evidence="1 2">BIOML-A7</strain>
    </source>
</reference>
<evidence type="ECO:0008006" key="3">
    <source>
        <dbReference type="Google" id="ProtNLM"/>
    </source>
</evidence>
<protein>
    <recommendedName>
        <fullName evidence="3">Acyltransferase</fullName>
    </recommendedName>
</protein>
<comment type="caution">
    <text evidence="1">The sequence shown here is derived from an EMBL/GenBank/DDBJ whole genome shotgun (WGS) entry which is preliminary data.</text>
</comment>
<evidence type="ECO:0000313" key="1">
    <source>
        <dbReference type="EMBL" id="KAB6425581.1"/>
    </source>
</evidence>
<dbReference type="EMBL" id="WDCG01000005">
    <property type="protein sequence ID" value="KAB6425581.1"/>
    <property type="molecule type" value="Genomic_DNA"/>
</dbReference>
<accession>A0A7J5QUN6</accession>
<dbReference type="Gene3D" id="2.160.10.10">
    <property type="entry name" value="Hexapeptide repeat proteins"/>
    <property type="match status" value="1"/>
</dbReference>
<organism evidence="1 2">
    <name type="scientific">Bacteroides xylanisolvens</name>
    <dbReference type="NCBI Taxonomy" id="371601"/>
    <lineage>
        <taxon>Bacteria</taxon>
        <taxon>Pseudomonadati</taxon>
        <taxon>Bacteroidota</taxon>
        <taxon>Bacteroidia</taxon>
        <taxon>Bacteroidales</taxon>
        <taxon>Bacteroidaceae</taxon>
        <taxon>Bacteroides</taxon>
    </lineage>
</organism>
<dbReference type="SUPFAM" id="SSF51161">
    <property type="entry name" value="Trimeric LpxA-like enzymes"/>
    <property type="match status" value="1"/>
</dbReference>